<evidence type="ECO:0000256" key="1">
    <source>
        <dbReference type="SAM" id="MobiDB-lite"/>
    </source>
</evidence>
<reference evidence="3" key="1">
    <citation type="journal article" date="2013" name="Nature">
        <title>Draft genome of the wheat A-genome progenitor Triticum urartu.</title>
        <authorList>
            <person name="Ling H.Q."/>
            <person name="Zhao S."/>
            <person name="Liu D."/>
            <person name="Wang J."/>
            <person name="Sun H."/>
            <person name="Zhang C."/>
            <person name="Fan H."/>
            <person name="Li D."/>
            <person name="Dong L."/>
            <person name="Tao Y."/>
            <person name="Gao C."/>
            <person name="Wu H."/>
            <person name="Li Y."/>
            <person name="Cui Y."/>
            <person name="Guo X."/>
            <person name="Zheng S."/>
            <person name="Wang B."/>
            <person name="Yu K."/>
            <person name="Liang Q."/>
            <person name="Yang W."/>
            <person name="Lou X."/>
            <person name="Chen J."/>
            <person name="Feng M."/>
            <person name="Jian J."/>
            <person name="Zhang X."/>
            <person name="Luo G."/>
            <person name="Jiang Y."/>
            <person name="Liu J."/>
            <person name="Wang Z."/>
            <person name="Sha Y."/>
            <person name="Zhang B."/>
            <person name="Wu H."/>
            <person name="Tang D."/>
            <person name="Shen Q."/>
            <person name="Xue P."/>
            <person name="Zou S."/>
            <person name="Wang X."/>
            <person name="Liu X."/>
            <person name="Wang F."/>
            <person name="Yang Y."/>
            <person name="An X."/>
            <person name="Dong Z."/>
            <person name="Zhang K."/>
            <person name="Zhang X."/>
            <person name="Luo M.C."/>
            <person name="Dvorak J."/>
            <person name="Tong Y."/>
            <person name="Wang J."/>
            <person name="Yang H."/>
            <person name="Li Z."/>
            <person name="Wang D."/>
            <person name="Zhang A."/>
            <person name="Wang J."/>
        </authorList>
    </citation>
    <scope>NUCLEOTIDE SEQUENCE</scope>
    <source>
        <strain evidence="3">cv. G1812</strain>
    </source>
</reference>
<organism evidence="2 3">
    <name type="scientific">Triticum urartu</name>
    <name type="common">Red wild einkorn</name>
    <name type="synonym">Crithodium urartu</name>
    <dbReference type="NCBI Taxonomy" id="4572"/>
    <lineage>
        <taxon>Eukaryota</taxon>
        <taxon>Viridiplantae</taxon>
        <taxon>Streptophyta</taxon>
        <taxon>Embryophyta</taxon>
        <taxon>Tracheophyta</taxon>
        <taxon>Spermatophyta</taxon>
        <taxon>Magnoliopsida</taxon>
        <taxon>Liliopsida</taxon>
        <taxon>Poales</taxon>
        <taxon>Poaceae</taxon>
        <taxon>BOP clade</taxon>
        <taxon>Pooideae</taxon>
        <taxon>Triticodae</taxon>
        <taxon>Triticeae</taxon>
        <taxon>Triticinae</taxon>
        <taxon>Triticum</taxon>
    </lineage>
</organism>
<reference evidence="2" key="2">
    <citation type="submission" date="2018-03" db="EMBL/GenBank/DDBJ databases">
        <title>The Triticum urartu genome reveals the dynamic nature of wheat genome evolution.</title>
        <authorList>
            <person name="Ling H."/>
            <person name="Ma B."/>
            <person name="Shi X."/>
            <person name="Liu H."/>
            <person name="Dong L."/>
            <person name="Sun H."/>
            <person name="Cao Y."/>
            <person name="Gao Q."/>
            <person name="Zheng S."/>
            <person name="Li Y."/>
            <person name="Yu Y."/>
            <person name="Du H."/>
            <person name="Qi M."/>
            <person name="Li Y."/>
            <person name="Yu H."/>
            <person name="Cui Y."/>
            <person name="Wang N."/>
            <person name="Chen C."/>
            <person name="Wu H."/>
            <person name="Zhao Y."/>
            <person name="Zhang J."/>
            <person name="Li Y."/>
            <person name="Zhou W."/>
            <person name="Zhang B."/>
            <person name="Hu W."/>
            <person name="Eijk M."/>
            <person name="Tang J."/>
            <person name="Witsenboer H."/>
            <person name="Zhao S."/>
            <person name="Li Z."/>
            <person name="Zhang A."/>
            <person name="Wang D."/>
            <person name="Liang C."/>
        </authorList>
    </citation>
    <scope>NUCLEOTIDE SEQUENCE [LARGE SCALE GENOMIC DNA]</scope>
    <source>
        <strain evidence="2">cv. G1812</strain>
    </source>
</reference>
<keyword evidence="3" id="KW-1185">Reference proteome</keyword>
<protein>
    <submittedName>
        <fullName evidence="2">Uncharacterized protein</fullName>
    </submittedName>
</protein>
<name>A0A8R7PSB7_TRIUA</name>
<evidence type="ECO:0000313" key="2">
    <source>
        <dbReference type="EnsemblPlants" id="TuG1812G0300002189.01.T01"/>
    </source>
</evidence>
<accession>A0A8R7PSB7</accession>
<dbReference type="EnsemblPlants" id="TuG1812G0300002189.01.T01">
    <property type="protein sequence ID" value="TuG1812G0300002189.01.T01"/>
    <property type="gene ID" value="TuG1812G0300002189.01"/>
</dbReference>
<sequence>MWGRRRPRKAPAAPPNEKPAADDDSSEGVASPAEDDEAAATDDEAKAGAQDKWTRWSYRPPRLPMSWDEEEDGEWEAPKIDNPNSPSVKRHLVVVNGRVRWSRILPTKESGMRP</sequence>
<dbReference type="GO" id="GO:0005509">
    <property type="term" value="F:calcium ion binding"/>
    <property type="evidence" value="ECO:0007669"/>
    <property type="project" value="InterPro"/>
</dbReference>
<proteinExistence type="predicted"/>
<dbReference type="Gramene" id="TuG1812G0300002189.01.T01">
    <property type="protein sequence ID" value="TuG1812G0300002189.01.T01"/>
    <property type="gene ID" value="TuG1812G0300002189.01"/>
</dbReference>
<dbReference type="AlphaFoldDB" id="A0A8R7PSB7"/>
<dbReference type="SUPFAM" id="SSF63887">
    <property type="entry name" value="P-domain of calnexin/calreticulin"/>
    <property type="match status" value="1"/>
</dbReference>
<reference evidence="2" key="3">
    <citation type="submission" date="2022-06" db="UniProtKB">
        <authorList>
            <consortium name="EnsemblPlants"/>
        </authorList>
    </citation>
    <scope>IDENTIFICATION</scope>
</reference>
<dbReference type="Proteomes" id="UP000015106">
    <property type="component" value="Chromosome 3"/>
</dbReference>
<feature type="region of interest" description="Disordered" evidence="1">
    <location>
        <begin position="1"/>
        <end position="87"/>
    </location>
</feature>
<evidence type="ECO:0000313" key="3">
    <source>
        <dbReference type="Proteomes" id="UP000015106"/>
    </source>
</evidence>
<dbReference type="InterPro" id="IPR009033">
    <property type="entry name" value="Calreticulin/calnexin_P_dom_sf"/>
</dbReference>
<feature type="compositionally biased region" description="Acidic residues" evidence="1">
    <location>
        <begin position="33"/>
        <end position="42"/>
    </location>
</feature>